<dbReference type="InParanoid" id="D1YWC0"/>
<dbReference type="AlphaFoldDB" id="D1YWC0"/>
<dbReference type="InterPro" id="IPR001048">
    <property type="entry name" value="Asp/Glu/Uridylate_kinase"/>
</dbReference>
<dbReference type="EMBL" id="AP011532">
    <property type="protein sequence ID" value="BAI60742.1"/>
    <property type="molecule type" value="Genomic_DNA"/>
</dbReference>
<name>D1YWC0_METPS</name>
<dbReference type="FunCoup" id="D1YWC0">
    <property type="interactions" value="77"/>
</dbReference>
<reference evidence="2 3" key="1">
    <citation type="journal article" date="2007" name="Appl. Environ. Microbiol.">
        <title>Isolation of key methanogens for global methane emission from rice paddy fields: a novel isolate affiliated with the clone cluster rice cluster I.</title>
        <authorList>
            <person name="Sakai S."/>
            <person name="Imachi H."/>
            <person name="Sekiguchi Y."/>
            <person name="Ohashi A."/>
            <person name="Harada H."/>
            <person name="Kamagata Y."/>
        </authorList>
    </citation>
    <scope>NUCLEOTIDE SEQUENCE [LARGE SCALE GENOMIC DNA]</scope>
    <source>
        <strain evidence="3">DSM 17711 / JCM 13418 / NBRC 101707 / SANAE</strain>
    </source>
</reference>
<dbReference type="InterPro" id="IPR011375">
    <property type="entry name" value="MfnE"/>
</dbReference>
<reference evidence="3" key="3">
    <citation type="journal article" date="2011" name="PLoS ONE">
        <title>Genome sequence of a mesophilic hydrogenotrophic methanogen Methanocella paludicola, the first cultivated representative of the order Methanocellales.</title>
        <authorList>
            <person name="Sakai S."/>
            <person name="Takaki Y."/>
            <person name="Shimamura S."/>
            <person name="Sekine M."/>
            <person name="Tajima T."/>
            <person name="Kosugi H."/>
            <person name="Ichikawa N."/>
            <person name="Tasumi E."/>
            <person name="Hiraki A.T."/>
            <person name="Shimizu A."/>
            <person name="Kato Y."/>
            <person name="Nishiko R."/>
            <person name="Mori K."/>
            <person name="Fujita N."/>
            <person name="Imachi H."/>
            <person name="Takai K."/>
        </authorList>
    </citation>
    <scope>NUCLEOTIDE SEQUENCE [LARGE SCALE GENOMIC DNA]</scope>
    <source>
        <strain evidence="3">DSM 17711 / JCM 13418 / NBRC 101707 / SANAE</strain>
    </source>
</reference>
<sequence>MVMLFVLKLGGSLFGHAPDILRRVADSGSDVLVVPGGGPFADLIREIDLERGLSANAAHWMAVLAMDQYAYYLHDKTGIELTPLLVRKKGVRIILPYEVLRRQDELPHSWDVTSDTIAAWMAYKTASDFIKATDVDGVMLEGQLQETVDASTLKGRETCVDRAMPGFLVEHGMDALIINGTVEGRLEDALKGKTVKGTKIRGK</sequence>
<dbReference type="Pfam" id="PF00696">
    <property type="entry name" value="AA_kinase"/>
    <property type="match status" value="1"/>
</dbReference>
<keyword evidence="2" id="KW-0808">Transferase</keyword>
<reference evidence="2 3" key="2">
    <citation type="journal article" date="2008" name="Int. J. Syst. Evol. Microbiol.">
        <title>Methanocella paludicola gen. nov., sp. nov., a methane-producing archaeon, the first isolate of the lineage 'Rice Cluster I', and proposal of the new archaeal order Methanocellales ord. nov.</title>
        <authorList>
            <person name="Sakai S."/>
            <person name="Imachi H."/>
            <person name="Hanada S."/>
            <person name="Ohashi A."/>
            <person name="Harada H."/>
            <person name="Kamagata Y."/>
        </authorList>
    </citation>
    <scope>NUCLEOTIDE SEQUENCE [LARGE SCALE GENOMIC DNA]</scope>
    <source>
        <strain evidence="3">DSM 17711 / JCM 13418 / NBRC 101707 / SANAE</strain>
    </source>
</reference>
<dbReference type="GO" id="GO:0016301">
    <property type="term" value="F:kinase activity"/>
    <property type="evidence" value="ECO:0007669"/>
    <property type="project" value="UniProtKB-KW"/>
</dbReference>
<dbReference type="PIRSF" id="PIRSF004857">
    <property type="entry name" value="Kin_aa_kin"/>
    <property type="match status" value="1"/>
</dbReference>
<dbReference type="InterPro" id="IPR036393">
    <property type="entry name" value="AceGlu_kinase-like_sf"/>
</dbReference>
<protein>
    <submittedName>
        <fullName evidence="2">Amino acid kinase</fullName>
    </submittedName>
</protein>
<dbReference type="Proteomes" id="UP000001882">
    <property type="component" value="Chromosome"/>
</dbReference>
<gene>
    <name evidence="2" type="ordered locus">MCP_0670</name>
</gene>
<dbReference type="PATRIC" id="fig|304371.9.peg.693"/>
<dbReference type="eggNOG" id="arCOG00859">
    <property type="taxonomic scope" value="Archaea"/>
</dbReference>
<organism evidence="2 3">
    <name type="scientific">Methanocella paludicola (strain DSM 17711 / JCM 13418 / NBRC 101707 / SANAE)</name>
    <dbReference type="NCBI Taxonomy" id="304371"/>
    <lineage>
        <taxon>Archaea</taxon>
        <taxon>Methanobacteriati</taxon>
        <taxon>Methanobacteriota</taxon>
        <taxon>Stenosarchaea group</taxon>
        <taxon>Methanomicrobia</taxon>
        <taxon>Methanocellales</taxon>
        <taxon>Methanocellaceae</taxon>
        <taxon>Methanocella</taxon>
    </lineage>
</organism>
<dbReference type="KEGG" id="mpd:MCP_0670"/>
<evidence type="ECO:0000313" key="2">
    <source>
        <dbReference type="EMBL" id="BAI60742.1"/>
    </source>
</evidence>
<keyword evidence="3" id="KW-1185">Reference proteome</keyword>
<proteinExistence type="predicted"/>
<dbReference type="STRING" id="304371.MCP_0670"/>
<keyword evidence="2" id="KW-0418">Kinase</keyword>
<dbReference type="Gene3D" id="3.40.1160.10">
    <property type="entry name" value="Acetylglutamate kinase-like"/>
    <property type="match status" value="1"/>
</dbReference>
<evidence type="ECO:0000313" key="3">
    <source>
        <dbReference type="Proteomes" id="UP000001882"/>
    </source>
</evidence>
<feature type="domain" description="Aspartate/glutamate/uridylate kinase" evidence="1">
    <location>
        <begin position="3"/>
        <end position="72"/>
    </location>
</feature>
<dbReference type="SUPFAM" id="SSF53633">
    <property type="entry name" value="Carbamate kinase-like"/>
    <property type="match status" value="1"/>
</dbReference>
<evidence type="ECO:0000259" key="1">
    <source>
        <dbReference type="Pfam" id="PF00696"/>
    </source>
</evidence>
<accession>D1YWC0</accession>